<dbReference type="EMBL" id="KV700123">
    <property type="protein sequence ID" value="OCF34931.1"/>
    <property type="molecule type" value="Genomic_DNA"/>
</dbReference>
<dbReference type="InterPro" id="IPR022235">
    <property type="entry name" value="DUF3760"/>
</dbReference>
<organism evidence="1 2">
    <name type="scientific">Kwoniella heveanensis BCC8398</name>
    <dbReference type="NCBI Taxonomy" id="1296120"/>
    <lineage>
        <taxon>Eukaryota</taxon>
        <taxon>Fungi</taxon>
        <taxon>Dikarya</taxon>
        <taxon>Basidiomycota</taxon>
        <taxon>Agaricomycotina</taxon>
        <taxon>Tremellomycetes</taxon>
        <taxon>Tremellales</taxon>
        <taxon>Cryptococcaceae</taxon>
        <taxon>Kwoniella</taxon>
    </lineage>
</organism>
<evidence type="ECO:0000313" key="1">
    <source>
        <dbReference type="EMBL" id="OCF34931.1"/>
    </source>
</evidence>
<name>A0A1B9GV63_9TREE</name>
<protein>
    <submittedName>
        <fullName evidence="1">Uncharacterized protein</fullName>
    </submittedName>
</protein>
<dbReference type="Proteomes" id="UP000092666">
    <property type="component" value="Unassembled WGS sequence"/>
</dbReference>
<keyword evidence="2" id="KW-1185">Reference proteome</keyword>
<accession>A0A1B9GV63</accession>
<reference evidence="1 2" key="1">
    <citation type="submission" date="2013-07" db="EMBL/GenBank/DDBJ databases">
        <title>The Genome Sequence of Cryptococcus heveanensis BCC8398.</title>
        <authorList>
            <consortium name="The Broad Institute Genome Sequencing Platform"/>
            <person name="Cuomo C."/>
            <person name="Litvintseva A."/>
            <person name="Chen Y."/>
            <person name="Heitman J."/>
            <person name="Sun S."/>
            <person name="Springer D."/>
            <person name="Dromer F."/>
            <person name="Young S.K."/>
            <person name="Zeng Q."/>
            <person name="Gargeya S."/>
            <person name="Fitzgerald M."/>
            <person name="Abouelleil A."/>
            <person name="Alvarado L."/>
            <person name="Berlin A.M."/>
            <person name="Chapman S.B."/>
            <person name="Dewar J."/>
            <person name="Goldberg J."/>
            <person name="Griggs A."/>
            <person name="Gujja S."/>
            <person name="Hansen M."/>
            <person name="Howarth C."/>
            <person name="Imamovic A."/>
            <person name="Larimer J."/>
            <person name="McCowan C."/>
            <person name="Murphy C."/>
            <person name="Pearson M."/>
            <person name="Priest M."/>
            <person name="Roberts A."/>
            <person name="Saif S."/>
            <person name="Shea T."/>
            <person name="Sykes S."/>
            <person name="Wortman J."/>
            <person name="Nusbaum C."/>
            <person name="Birren B."/>
        </authorList>
    </citation>
    <scope>NUCLEOTIDE SEQUENCE [LARGE SCALE GENOMIC DNA]</scope>
    <source>
        <strain evidence="1 2">BCC8398</strain>
    </source>
</reference>
<dbReference type="AlphaFoldDB" id="A0A1B9GV63"/>
<gene>
    <name evidence="1" type="ORF">I316_03478</name>
</gene>
<evidence type="ECO:0000313" key="2">
    <source>
        <dbReference type="Proteomes" id="UP000092666"/>
    </source>
</evidence>
<dbReference type="Pfam" id="PF12586">
    <property type="entry name" value="DUF3760"/>
    <property type="match status" value="1"/>
</dbReference>
<dbReference type="OrthoDB" id="2567426at2759"/>
<proteinExistence type="predicted"/>
<reference evidence="2" key="2">
    <citation type="submission" date="2013-12" db="EMBL/GenBank/DDBJ databases">
        <title>Evolution of pathogenesis and genome organization in the Tremellales.</title>
        <authorList>
            <person name="Cuomo C."/>
            <person name="Litvintseva A."/>
            <person name="Heitman J."/>
            <person name="Chen Y."/>
            <person name="Sun S."/>
            <person name="Springer D."/>
            <person name="Dromer F."/>
            <person name="Young S."/>
            <person name="Zeng Q."/>
            <person name="Chapman S."/>
            <person name="Gujja S."/>
            <person name="Saif S."/>
            <person name="Birren B."/>
        </authorList>
    </citation>
    <scope>NUCLEOTIDE SEQUENCE [LARGE SCALE GENOMIC DNA]</scope>
    <source>
        <strain evidence="2">BCC8398</strain>
    </source>
</reference>
<sequence>MSASDSTEAKGDAPCPEHIKQWQDWSTCFNPSTLEPLLPVKELIFDILELEIPTTMIRVSKELYDKIIPGLYFEIHLSDERIDRLMYGLLHPIEGSDSANGNGDDDQYHLGIRKKKAFEHVEYLVIFPLLKDMATAYTFCRRSFVHALNHPLVMRLPEIIGRHAKAKSTCLVWPLLWERPEELFDPENDDDIFEPTIAIAMQATMQRLKQKAGFDKVRIHIRAFDLQEASTYEPEDDSSPEIVYDIIPQPSLSAEDLFNALFDHDLWGTVKENVNVRLRYLVPQLQGYQEELEREGDLAKHHLDGKAAVIDDETSCPCGI</sequence>